<protein>
    <submittedName>
        <fullName evidence="2">Uncharacterized protein</fullName>
    </submittedName>
</protein>
<gene>
    <name evidence="2" type="ORF">AM1BK_40060</name>
</gene>
<reference evidence="2 3" key="1">
    <citation type="journal article" date="2022" name="Int. J. Syst. Evol. Microbiol.">
        <title>Neobacillus kokaensis sp. nov., isolated from soil.</title>
        <authorList>
            <person name="Yuki K."/>
            <person name="Matsubara H."/>
            <person name="Yamaguchi S."/>
        </authorList>
    </citation>
    <scope>NUCLEOTIDE SEQUENCE [LARGE SCALE GENOMIC DNA]</scope>
    <source>
        <strain evidence="2 3">LOB 377</strain>
    </source>
</reference>
<evidence type="ECO:0000313" key="2">
    <source>
        <dbReference type="EMBL" id="GHI00464.1"/>
    </source>
</evidence>
<keyword evidence="1" id="KW-0812">Transmembrane</keyword>
<keyword evidence="3" id="KW-1185">Reference proteome</keyword>
<evidence type="ECO:0000313" key="3">
    <source>
        <dbReference type="Proteomes" id="UP000637074"/>
    </source>
</evidence>
<accession>A0ABQ3N6A6</accession>
<sequence length="83" mass="8251">MAVFAAVALAFVAVASVAVDASAVVAVAAALASVSVALAALAVLALVSALFSQFEFLKRMENIIQRKKVLPACTCAAGGTSLL</sequence>
<evidence type="ECO:0000256" key="1">
    <source>
        <dbReference type="SAM" id="Phobius"/>
    </source>
</evidence>
<comment type="caution">
    <text evidence="2">The sequence shown here is derived from an EMBL/GenBank/DDBJ whole genome shotgun (WGS) entry which is preliminary data.</text>
</comment>
<dbReference type="EMBL" id="BNDS01000023">
    <property type="protein sequence ID" value="GHI00464.1"/>
    <property type="molecule type" value="Genomic_DNA"/>
</dbReference>
<proteinExistence type="predicted"/>
<keyword evidence="1" id="KW-1133">Transmembrane helix</keyword>
<name>A0ABQ3N6A6_9BACI</name>
<organism evidence="2 3">
    <name type="scientific">Neobacillus kokaensis</name>
    <dbReference type="NCBI Taxonomy" id="2759023"/>
    <lineage>
        <taxon>Bacteria</taxon>
        <taxon>Bacillati</taxon>
        <taxon>Bacillota</taxon>
        <taxon>Bacilli</taxon>
        <taxon>Bacillales</taxon>
        <taxon>Bacillaceae</taxon>
        <taxon>Neobacillus</taxon>
    </lineage>
</organism>
<keyword evidence="1" id="KW-0472">Membrane</keyword>
<dbReference type="Proteomes" id="UP000637074">
    <property type="component" value="Unassembled WGS sequence"/>
</dbReference>
<feature type="transmembrane region" description="Helical" evidence="1">
    <location>
        <begin position="31"/>
        <end position="51"/>
    </location>
</feature>